<sequence length="803" mass="87068">MGHAPASSKQLQKRNSAFTSVKISRLTRAITFSDVPLTTTLHTPIYFSRSMSSIISSPTSGKRTAQTSPANSPVTMVDVSDSFEFVDDEVARSNSVSDSKLPSSLDNEESSFVPAEPVAIKPVENVDVILRSPSVVPADTLTEDFYDSPEIIDPLEATVEHVNSDMVISGEPLSYNVPFDDNFPVDENEALLSKLQLEDREAADTSISSNPVGHSSTENLTSNEKTFLPTKSWPKPPCSKDSPDVDTAVLVDENVSPVLERVQLEGRRLAKFLENIMVSNEAGKSSTPDSDSSPASVENMPVPVDTLSDAPTPLDKEIHVHGNSGQNLAADATSSNERHPPAMEISQPSLAGEQPSTIPDTNRELVVGHTMYIESPSPTFESDISPSEGPQDIHFILPKQSPNSAKDDMMMDFQSSVAEIEISTPEVQEDSVVFDTGDIAVWNNDSPVEEASIALEGETPLYREHQSPGLHQSLTDDDISIEPTPILTDSEPSLVRPDEQAITLYVSVEKDGSSSMDSSLRGQSDNDDAIPLTALDDPATSNSAILFASDVYLETVATKVNAPDPLSLPVSLELEPLPNADLEPFPPSLSLEPESQPDTNLHDLAHSPREVIYTTILASGAFFVDDDAPEELSPPVIEQDFLPLEGSESSIHVEPIQTDNNRASEPLCSTLEAETQSFEEPRGISYQPRQSPSPKLLDTVEPSTIPIPPSTTPIREVDTSPTICSISSSTESLSPATPVQQRSTEPLIRTEPPRPPTDNLLDFDISQISISWLMSNYKSESDELDDNDIDISGLELMYPEELC</sequence>
<feature type="compositionally biased region" description="Polar residues" evidence="1">
    <location>
        <begin position="205"/>
        <end position="225"/>
    </location>
</feature>
<feature type="compositionally biased region" description="Polar residues" evidence="1">
    <location>
        <begin position="346"/>
        <end position="360"/>
    </location>
</feature>
<feature type="compositionally biased region" description="Polar residues" evidence="1">
    <location>
        <begin position="326"/>
        <end position="335"/>
    </location>
</feature>
<dbReference type="EMBL" id="JADNYJ010000010">
    <property type="protein sequence ID" value="KAF8908994.1"/>
    <property type="molecule type" value="Genomic_DNA"/>
</dbReference>
<dbReference type="AlphaFoldDB" id="A0A9P5NZC1"/>
<evidence type="ECO:0000313" key="3">
    <source>
        <dbReference type="Proteomes" id="UP000724874"/>
    </source>
</evidence>
<feature type="region of interest" description="Disordered" evidence="1">
    <location>
        <begin position="726"/>
        <end position="759"/>
    </location>
</feature>
<feature type="region of interest" description="Disordered" evidence="1">
    <location>
        <begin position="281"/>
        <end position="312"/>
    </location>
</feature>
<evidence type="ECO:0000256" key="1">
    <source>
        <dbReference type="SAM" id="MobiDB-lite"/>
    </source>
</evidence>
<dbReference type="Proteomes" id="UP000724874">
    <property type="component" value="Unassembled WGS sequence"/>
</dbReference>
<keyword evidence="3" id="KW-1185">Reference proteome</keyword>
<feature type="compositionally biased region" description="Low complexity" evidence="1">
    <location>
        <begin position="726"/>
        <end position="738"/>
    </location>
</feature>
<gene>
    <name evidence="2" type="ORF">CPB84DRAFT_1843332</name>
</gene>
<organism evidence="2 3">
    <name type="scientific">Gymnopilus junonius</name>
    <name type="common">Spectacular rustgill mushroom</name>
    <name type="synonym">Gymnopilus spectabilis subsp. junonius</name>
    <dbReference type="NCBI Taxonomy" id="109634"/>
    <lineage>
        <taxon>Eukaryota</taxon>
        <taxon>Fungi</taxon>
        <taxon>Dikarya</taxon>
        <taxon>Basidiomycota</taxon>
        <taxon>Agaricomycotina</taxon>
        <taxon>Agaricomycetes</taxon>
        <taxon>Agaricomycetidae</taxon>
        <taxon>Agaricales</taxon>
        <taxon>Agaricineae</taxon>
        <taxon>Hymenogastraceae</taxon>
        <taxon>Gymnopilus</taxon>
    </lineage>
</organism>
<proteinExistence type="predicted"/>
<reference evidence="2" key="1">
    <citation type="submission" date="2020-11" db="EMBL/GenBank/DDBJ databases">
        <authorList>
            <consortium name="DOE Joint Genome Institute"/>
            <person name="Ahrendt S."/>
            <person name="Riley R."/>
            <person name="Andreopoulos W."/>
            <person name="LaButti K."/>
            <person name="Pangilinan J."/>
            <person name="Ruiz-duenas F.J."/>
            <person name="Barrasa J.M."/>
            <person name="Sanchez-Garcia M."/>
            <person name="Camarero S."/>
            <person name="Miyauchi S."/>
            <person name="Serrano A."/>
            <person name="Linde D."/>
            <person name="Babiker R."/>
            <person name="Drula E."/>
            <person name="Ayuso-Fernandez I."/>
            <person name="Pacheco R."/>
            <person name="Padilla G."/>
            <person name="Ferreira P."/>
            <person name="Barriuso J."/>
            <person name="Kellner H."/>
            <person name="Castanera R."/>
            <person name="Alfaro M."/>
            <person name="Ramirez L."/>
            <person name="Pisabarro A.G."/>
            <person name="Kuo A."/>
            <person name="Tritt A."/>
            <person name="Lipzen A."/>
            <person name="He G."/>
            <person name="Yan M."/>
            <person name="Ng V."/>
            <person name="Cullen D."/>
            <person name="Martin F."/>
            <person name="Rosso M.-N."/>
            <person name="Henrissat B."/>
            <person name="Hibbett D."/>
            <person name="Martinez A.T."/>
            <person name="Grigoriev I.V."/>
        </authorList>
    </citation>
    <scope>NUCLEOTIDE SEQUENCE</scope>
    <source>
        <strain evidence="2">AH 44721</strain>
    </source>
</reference>
<name>A0A9P5NZC1_GYMJU</name>
<feature type="compositionally biased region" description="Low complexity" evidence="1">
    <location>
        <begin position="588"/>
        <end position="597"/>
    </location>
</feature>
<feature type="region of interest" description="Disordered" evidence="1">
    <location>
        <begin position="202"/>
        <end position="245"/>
    </location>
</feature>
<feature type="region of interest" description="Disordered" evidence="1">
    <location>
        <begin position="326"/>
        <end position="360"/>
    </location>
</feature>
<comment type="caution">
    <text evidence="2">The sequence shown here is derived from an EMBL/GenBank/DDBJ whole genome shotgun (WGS) entry which is preliminary data.</text>
</comment>
<feature type="region of interest" description="Disordered" evidence="1">
    <location>
        <begin position="675"/>
        <end position="700"/>
    </location>
</feature>
<protein>
    <submittedName>
        <fullName evidence="2">Uncharacterized protein</fullName>
    </submittedName>
</protein>
<feature type="region of interest" description="Disordered" evidence="1">
    <location>
        <begin position="577"/>
        <end position="602"/>
    </location>
</feature>
<accession>A0A9P5NZC1</accession>
<evidence type="ECO:0000313" key="2">
    <source>
        <dbReference type="EMBL" id="KAF8908994.1"/>
    </source>
</evidence>
<feature type="compositionally biased region" description="Low complexity" evidence="1">
    <location>
        <begin position="285"/>
        <end position="296"/>
    </location>
</feature>